<accession>A0A3P9PVD7</accession>
<reference evidence="2" key="1">
    <citation type="submission" date="2013-11" db="EMBL/GenBank/DDBJ databases">
        <title>The genomic landscape of the Guanapo guppy.</title>
        <authorList>
            <person name="Kuenstner A."/>
            <person name="Dreyer C."/>
        </authorList>
    </citation>
    <scope>NUCLEOTIDE SEQUENCE</scope>
    <source>
        <strain evidence="2">Guanapo</strain>
    </source>
</reference>
<keyword evidence="2" id="KW-1185">Reference proteome</keyword>
<reference evidence="1" key="2">
    <citation type="submission" date="2025-08" db="UniProtKB">
        <authorList>
            <consortium name="Ensembl"/>
        </authorList>
    </citation>
    <scope>IDENTIFICATION</scope>
    <source>
        <strain evidence="1">Guanapo</strain>
    </source>
</reference>
<dbReference type="Ensembl" id="ENSPRET00000026130.1">
    <property type="protein sequence ID" value="ENSPREP00000025872.1"/>
    <property type="gene ID" value="ENSPREG00000017472.1"/>
</dbReference>
<protein>
    <submittedName>
        <fullName evidence="1">Uncharacterized protein</fullName>
    </submittedName>
</protein>
<evidence type="ECO:0000313" key="1">
    <source>
        <dbReference type="Ensembl" id="ENSPREP00000025872.1"/>
    </source>
</evidence>
<organism evidence="1 2">
    <name type="scientific">Poecilia reticulata</name>
    <name type="common">Guppy</name>
    <name type="synonym">Acanthophacelus reticulatus</name>
    <dbReference type="NCBI Taxonomy" id="8081"/>
    <lineage>
        <taxon>Eukaryota</taxon>
        <taxon>Metazoa</taxon>
        <taxon>Chordata</taxon>
        <taxon>Craniata</taxon>
        <taxon>Vertebrata</taxon>
        <taxon>Euteleostomi</taxon>
        <taxon>Actinopterygii</taxon>
        <taxon>Neopterygii</taxon>
        <taxon>Teleostei</taxon>
        <taxon>Neoteleostei</taxon>
        <taxon>Acanthomorphata</taxon>
        <taxon>Ovalentaria</taxon>
        <taxon>Atherinomorphae</taxon>
        <taxon>Cyprinodontiformes</taxon>
        <taxon>Poeciliidae</taxon>
        <taxon>Poeciliinae</taxon>
        <taxon>Poecilia</taxon>
    </lineage>
</organism>
<reference evidence="1" key="3">
    <citation type="submission" date="2025-09" db="UniProtKB">
        <authorList>
            <consortium name="Ensembl"/>
        </authorList>
    </citation>
    <scope>IDENTIFICATION</scope>
    <source>
        <strain evidence="1">Guanapo</strain>
    </source>
</reference>
<dbReference type="AlphaFoldDB" id="A0A3P9PVD7"/>
<sequence length="66" mass="7748">MPWFPGLSSSVAQLSNSSLHRMHYEQHLGRHLTCNIFPPWLSIYRLSHSCFLKRLMVLKGTPFRHV</sequence>
<name>A0A3P9PVD7_POERE</name>
<evidence type="ECO:0000313" key="2">
    <source>
        <dbReference type="Proteomes" id="UP000242638"/>
    </source>
</evidence>
<dbReference type="Proteomes" id="UP000242638">
    <property type="component" value="Unassembled WGS sequence"/>
</dbReference>
<proteinExistence type="predicted"/>